<dbReference type="GO" id="GO:0005634">
    <property type="term" value="C:nucleus"/>
    <property type="evidence" value="ECO:0007669"/>
    <property type="project" value="TreeGrafter"/>
</dbReference>
<evidence type="ECO:0000313" key="4">
    <source>
        <dbReference type="EMBL" id="CAB0015846.1"/>
    </source>
</evidence>
<feature type="compositionally biased region" description="Basic residues" evidence="2">
    <location>
        <begin position="661"/>
        <end position="677"/>
    </location>
</feature>
<organism evidence="4 5">
    <name type="scientific">Nesidiocoris tenuis</name>
    <dbReference type="NCBI Taxonomy" id="355587"/>
    <lineage>
        <taxon>Eukaryota</taxon>
        <taxon>Metazoa</taxon>
        <taxon>Ecdysozoa</taxon>
        <taxon>Arthropoda</taxon>
        <taxon>Hexapoda</taxon>
        <taxon>Insecta</taxon>
        <taxon>Pterygota</taxon>
        <taxon>Neoptera</taxon>
        <taxon>Paraneoptera</taxon>
        <taxon>Hemiptera</taxon>
        <taxon>Heteroptera</taxon>
        <taxon>Panheteroptera</taxon>
        <taxon>Cimicomorpha</taxon>
        <taxon>Miridae</taxon>
        <taxon>Dicyphina</taxon>
        <taxon>Nesidiocoris</taxon>
    </lineage>
</organism>
<gene>
    <name evidence="4" type="ORF">NTEN_LOCUS20186</name>
</gene>
<dbReference type="Gene3D" id="3.30.420.10">
    <property type="entry name" value="Ribonuclease H-like superfamily/Ribonuclease H"/>
    <property type="match status" value="1"/>
</dbReference>
<keyword evidence="1" id="KW-0238">DNA-binding</keyword>
<dbReference type="InterPro" id="IPR006600">
    <property type="entry name" value="HTH_CenpB_DNA-bd_dom"/>
</dbReference>
<dbReference type="Proteomes" id="UP000479000">
    <property type="component" value="Unassembled WGS sequence"/>
</dbReference>
<feature type="region of interest" description="Disordered" evidence="2">
    <location>
        <begin position="585"/>
        <end position="608"/>
    </location>
</feature>
<keyword evidence="5" id="KW-1185">Reference proteome</keyword>
<dbReference type="InterPro" id="IPR050863">
    <property type="entry name" value="CenT-Element_Derived"/>
</dbReference>
<proteinExistence type="predicted"/>
<dbReference type="GO" id="GO:0003677">
    <property type="term" value="F:DNA binding"/>
    <property type="evidence" value="ECO:0007669"/>
    <property type="project" value="UniProtKB-KW"/>
</dbReference>
<dbReference type="PROSITE" id="PS51253">
    <property type="entry name" value="HTH_CENPB"/>
    <property type="match status" value="1"/>
</dbReference>
<feature type="compositionally biased region" description="Basic and acidic residues" evidence="2">
    <location>
        <begin position="622"/>
        <end position="660"/>
    </location>
</feature>
<sequence length="766" mass="87473">MALAFLRSETSLAQSSGGARQLELLHTGHPAFEFEFQFTFFWPASLSPASILSSDEEEVLVQWICEMSKARFPVTSEQLKDSVQHLLKKELRRKSPFKDDRPGKKWLQCFMKRHPSIRERVAENLTVSRSSVTKEDIASWFQRTEKYLREKSMLNILESPQRVFNADETAFFLNPKGKRVLAPKGAKNVYLTVNNDEKGCVTVLLTANALGEIAPPMVVFKYERVPDIIAESVPDHWGMGKSENGWMTGATFFEYITKIFEPWLKENQIPRPVIFFMDGHTSHITYHLSDFCLKENIILIALPPNTTHFMQPMDVSVFRSLKEIWKTTVHNWRVEHVNVMLKKKDFCPLLDAVIRGISPAIVKSGFRKCGLVPWDMRATAVFSEDTLKPTGSNVPSNDTVQQSLLILERFIGEDTVKLFKESPRGTGRIEDSSLFMTWQRMRRCCLMDLPREEILDTSQGELINDVLADGLGSAAYPANDMLSNQRSSLAGEDAIELVPSEPLKDFDNFLISSTSEKTESNSPPISNQFMPQQLITEEAIVHNDQNTPVKSNYLTEHVVEAIVHTQPTSPVKPKTLLVPSPFKRALNWPEPCQKTKKSRNRESMPSVVSSVEYKNYLKTKLDKKAKEEEKKKERAAERARKKSEREKIKLEKAAEREKKKAMTQAKKKLAVKKKSKRVVQTSSSEDDHGNWVPQDESEEYTENEDYQELDQCNDDLMQLDHSLIYIPPDHENLMLENTSDNVLITVDELGSSDIHETQEETVISIE</sequence>
<feature type="domain" description="HTH CENPB-type" evidence="3">
    <location>
        <begin position="44"/>
        <end position="120"/>
    </location>
</feature>
<feature type="region of interest" description="Disordered" evidence="2">
    <location>
        <begin position="622"/>
        <end position="701"/>
    </location>
</feature>
<dbReference type="InterPro" id="IPR036397">
    <property type="entry name" value="RNaseH_sf"/>
</dbReference>
<dbReference type="Pfam" id="PF03184">
    <property type="entry name" value="DDE_1"/>
    <property type="match status" value="1"/>
</dbReference>
<dbReference type="PANTHER" id="PTHR19303:SF74">
    <property type="entry name" value="POGO TRANSPOSABLE ELEMENT WITH KRAB DOMAIN"/>
    <property type="match status" value="1"/>
</dbReference>
<name>A0A6H5HND6_9HEMI</name>
<accession>A0A6H5HND6</accession>
<dbReference type="AlphaFoldDB" id="A0A6H5HND6"/>
<reference evidence="4 5" key="1">
    <citation type="submission" date="2020-02" db="EMBL/GenBank/DDBJ databases">
        <authorList>
            <person name="Ferguson B K."/>
        </authorList>
    </citation>
    <scope>NUCLEOTIDE SEQUENCE [LARGE SCALE GENOMIC DNA]</scope>
</reference>
<dbReference type="Pfam" id="PF03221">
    <property type="entry name" value="HTH_Tnp_Tc5"/>
    <property type="match status" value="1"/>
</dbReference>
<dbReference type="InterPro" id="IPR004875">
    <property type="entry name" value="DDE_SF_endonuclease_dom"/>
</dbReference>
<evidence type="ECO:0000313" key="5">
    <source>
        <dbReference type="Proteomes" id="UP000479000"/>
    </source>
</evidence>
<dbReference type="PANTHER" id="PTHR19303">
    <property type="entry name" value="TRANSPOSON"/>
    <property type="match status" value="1"/>
</dbReference>
<protein>
    <recommendedName>
        <fullName evidence="3">HTH CENPB-type domain-containing protein</fullName>
    </recommendedName>
</protein>
<dbReference type="EMBL" id="CADCXU010029626">
    <property type="protein sequence ID" value="CAB0015846.1"/>
    <property type="molecule type" value="Genomic_DNA"/>
</dbReference>
<evidence type="ECO:0000259" key="3">
    <source>
        <dbReference type="PROSITE" id="PS51253"/>
    </source>
</evidence>
<dbReference type="OrthoDB" id="6626399at2759"/>
<evidence type="ECO:0000256" key="2">
    <source>
        <dbReference type="SAM" id="MobiDB-lite"/>
    </source>
</evidence>
<evidence type="ECO:0000256" key="1">
    <source>
        <dbReference type="ARBA" id="ARBA00023125"/>
    </source>
</evidence>